<dbReference type="PANTHER" id="PTHR33122">
    <property type="entry name" value="LIPID BINDING PROTEIN-RELATED"/>
    <property type="match status" value="1"/>
</dbReference>
<dbReference type="Proteomes" id="UP000289738">
    <property type="component" value="Chromosome A03"/>
</dbReference>
<dbReference type="Gene3D" id="1.10.110.10">
    <property type="entry name" value="Plant lipid-transfer and hydrophobic proteins"/>
    <property type="match status" value="1"/>
</dbReference>
<evidence type="ECO:0000256" key="1">
    <source>
        <dbReference type="SAM" id="SignalP"/>
    </source>
</evidence>
<dbReference type="GO" id="GO:0005504">
    <property type="term" value="F:fatty acid binding"/>
    <property type="evidence" value="ECO:0007669"/>
    <property type="project" value="InterPro"/>
</dbReference>
<dbReference type="SUPFAM" id="SSF47699">
    <property type="entry name" value="Bifunctional inhibitor/lipid-transfer protein/seed storage 2S albumin"/>
    <property type="match status" value="1"/>
</dbReference>
<sequence length="108" mass="12143">MNKSILLVVVLSLVIGVTMAELESEKQYGPCGKFSTQRILTHKLRHCEKPARNLYAPVSRQCFQDLQNVSFQCLVTVFSSDAFTKIGVDPHVAMTIPSRCHHAYHDNP</sequence>
<dbReference type="Pfam" id="PF00234">
    <property type="entry name" value="Tryp_alpha_amyl"/>
    <property type="match status" value="1"/>
</dbReference>
<keyword evidence="1" id="KW-0732">Signal</keyword>
<dbReference type="EMBL" id="SDMP01000003">
    <property type="protein sequence ID" value="RYR65492.1"/>
    <property type="molecule type" value="Genomic_DNA"/>
</dbReference>
<protein>
    <recommendedName>
        <fullName evidence="2">Bifunctional inhibitor/plant lipid transfer protein/seed storage helical domain-containing protein</fullName>
    </recommendedName>
</protein>
<reference evidence="3 4" key="1">
    <citation type="submission" date="2019-01" db="EMBL/GenBank/DDBJ databases">
        <title>Sequencing of cultivated peanut Arachis hypogaea provides insights into genome evolution and oil improvement.</title>
        <authorList>
            <person name="Chen X."/>
        </authorList>
    </citation>
    <scope>NUCLEOTIDE SEQUENCE [LARGE SCALE GENOMIC DNA]</scope>
    <source>
        <strain evidence="4">cv. Fuhuasheng</strain>
        <tissue evidence="3">Leaves</tissue>
    </source>
</reference>
<organism evidence="3 4">
    <name type="scientific">Arachis hypogaea</name>
    <name type="common">Peanut</name>
    <dbReference type="NCBI Taxonomy" id="3818"/>
    <lineage>
        <taxon>Eukaryota</taxon>
        <taxon>Viridiplantae</taxon>
        <taxon>Streptophyta</taxon>
        <taxon>Embryophyta</taxon>
        <taxon>Tracheophyta</taxon>
        <taxon>Spermatophyta</taxon>
        <taxon>Magnoliopsida</taxon>
        <taxon>eudicotyledons</taxon>
        <taxon>Gunneridae</taxon>
        <taxon>Pentapetalae</taxon>
        <taxon>rosids</taxon>
        <taxon>fabids</taxon>
        <taxon>Fabales</taxon>
        <taxon>Fabaceae</taxon>
        <taxon>Papilionoideae</taxon>
        <taxon>50 kb inversion clade</taxon>
        <taxon>dalbergioids sensu lato</taxon>
        <taxon>Dalbergieae</taxon>
        <taxon>Pterocarpus clade</taxon>
        <taxon>Arachis</taxon>
    </lineage>
</organism>
<feature type="domain" description="Bifunctional inhibitor/plant lipid transfer protein/seed storage helical" evidence="2">
    <location>
        <begin position="31"/>
        <end position="101"/>
    </location>
</feature>
<evidence type="ECO:0000313" key="3">
    <source>
        <dbReference type="EMBL" id="RYR65492.1"/>
    </source>
</evidence>
<dbReference type="GO" id="GO:0009627">
    <property type="term" value="P:systemic acquired resistance"/>
    <property type="evidence" value="ECO:0007669"/>
    <property type="project" value="InterPro"/>
</dbReference>
<evidence type="ECO:0000259" key="2">
    <source>
        <dbReference type="Pfam" id="PF00234"/>
    </source>
</evidence>
<feature type="signal peptide" evidence="1">
    <location>
        <begin position="1"/>
        <end position="20"/>
    </location>
</feature>
<dbReference type="InterPro" id="IPR016140">
    <property type="entry name" value="Bifunc_inhib/LTP/seed_store"/>
</dbReference>
<accession>A0A445DQP4</accession>
<comment type="caution">
    <text evidence="3">The sequence shown here is derived from an EMBL/GenBank/DDBJ whole genome shotgun (WGS) entry which is preliminary data.</text>
</comment>
<gene>
    <name evidence="3" type="ORF">Ahy_A03g011422</name>
</gene>
<dbReference type="PANTHER" id="PTHR33122:SF69">
    <property type="entry name" value="LIPID TRANSFER PROTEIN"/>
    <property type="match status" value="1"/>
</dbReference>
<name>A0A445DQP4_ARAHY</name>
<dbReference type="AlphaFoldDB" id="A0A445DQP4"/>
<keyword evidence="4" id="KW-1185">Reference proteome</keyword>
<proteinExistence type="predicted"/>
<dbReference type="InterPro" id="IPR039265">
    <property type="entry name" value="DIR1-like"/>
</dbReference>
<evidence type="ECO:0000313" key="4">
    <source>
        <dbReference type="Proteomes" id="UP000289738"/>
    </source>
</evidence>
<dbReference type="InterPro" id="IPR036312">
    <property type="entry name" value="Bifun_inhib/LTP/seed_sf"/>
</dbReference>
<feature type="chain" id="PRO_5019048386" description="Bifunctional inhibitor/plant lipid transfer protein/seed storage helical domain-containing protein" evidence="1">
    <location>
        <begin position="21"/>
        <end position="108"/>
    </location>
</feature>